<dbReference type="PANTHER" id="PTHR47481">
    <property type="match status" value="1"/>
</dbReference>
<comment type="caution">
    <text evidence="3">The sequence shown here is derived from an EMBL/GenBank/DDBJ whole genome shotgun (WGS) entry which is preliminary data.</text>
</comment>
<name>A0AAW2LS86_9LAMI</name>
<reference evidence="3" key="1">
    <citation type="submission" date="2020-06" db="EMBL/GenBank/DDBJ databases">
        <authorList>
            <person name="Li T."/>
            <person name="Hu X."/>
            <person name="Zhang T."/>
            <person name="Song X."/>
            <person name="Zhang H."/>
            <person name="Dai N."/>
            <person name="Sheng W."/>
            <person name="Hou X."/>
            <person name="Wei L."/>
        </authorList>
    </citation>
    <scope>NUCLEOTIDE SEQUENCE</scope>
    <source>
        <strain evidence="3">KEN8</strain>
        <tissue evidence="3">Leaf</tissue>
    </source>
</reference>
<feature type="domain" description="DUF4219" evidence="1">
    <location>
        <begin position="83"/>
        <end position="104"/>
    </location>
</feature>
<dbReference type="PANTHER" id="PTHR47481:SF36">
    <property type="entry name" value="CCHC-TYPE DOMAIN-CONTAINING PROTEIN"/>
    <property type="match status" value="1"/>
</dbReference>
<dbReference type="AlphaFoldDB" id="A0AAW2LS86"/>
<evidence type="ECO:0000313" key="3">
    <source>
        <dbReference type="EMBL" id="KAL0322020.1"/>
    </source>
</evidence>
<evidence type="ECO:0008006" key="4">
    <source>
        <dbReference type="Google" id="ProtNLM"/>
    </source>
</evidence>
<sequence length="519" mass="59103">MAALQSKKGKVAALDRCGRLVQSRRQSPAGTKGVKSHLPTGCRKRLEMAGIEAGKTSSNEASRMEVVNGGGANAQYGVEKLVGTNYKYWKMCMETYLQGQDLWELIDGADTEIPADTFEKAEPRRKCKIKCGTALFALRTSISREFIDHVRNVNSPKQVLDTLERLFSRKNIAREQFLKNELAMIKQEGWEKQPSVEELESLLSNQEALAKQMAKNFNFERDAVLFSRGKLNDSERDANEKKQTWAYKEKLSDKALKSKCRGDNEGDQLNWEQCFTMEAVEESDNAHIGSASNQTKTNYANYKDAWIASLAKEGAVKIDADETSVKLDDVYHVPGLKKNLISVSQITNSGKYVLFGPKDVKSERHMSRKRAKLSATTWHARLGHVGYQMLQQIIRWTTSVELIHKDLMEPTRTPSCNHNHYVMVLVDDYSSITSCSFLGASSEEPECYKEAKGYLEWETTMQDEIEALRRNDTWELMPKLENSQPVTWKWVYRLKKKSDSVIDLYKARLLLMVFLKAMD</sequence>
<dbReference type="InterPro" id="IPR025314">
    <property type="entry name" value="DUF4219"/>
</dbReference>
<dbReference type="EMBL" id="JACGWM010000016">
    <property type="protein sequence ID" value="KAL0322020.1"/>
    <property type="molecule type" value="Genomic_DNA"/>
</dbReference>
<gene>
    <name evidence="3" type="ORF">Scaly_2498400</name>
</gene>
<protein>
    <recommendedName>
        <fullName evidence="4">DUF4219 domain-containing protein</fullName>
    </recommendedName>
</protein>
<evidence type="ECO:0000259" key="2">
    <source>
        <dbReference type="Pfam" id="PF22936"/>
    </source>
</evidence>
<dbReference type="InterPro" id="IPR054722">
    <property type="entry name" value="PolX-like_BBD"/>
</dbReference>
<dbReference type="Pfam" id="PF13961">
    <property type="entry name" value="DUF4219"/>
    <property type="match status" value="1"/>
</dbReference>
<reference evidence="3" key="2">
    <citation type="journal article" date="2024" name="Plant">
        <title>Genomic evolution and insights into agronomic trait innovations of Sesamum species.</title>
        <authorList>
            <person name="Miao H."/>
            <person name="Wang L."/>
            <person name="Qu L."/>
            <person name="Liu H."/>
            <person name="Sun Y."/>
            <person name="Le M."/>
            <person name="Wang Q."/>
            <person name="Wei S."/>
            <person name="Zheng Y."/>
            <person name="Lin W."/>
            <person name="Duan Y."/>
            <person name="Cao H."/>
            <person name="Xiong S."/>
            <person name="Wang X."/>
            <person name="Wei L."/>
            <person name="Li C."/>
            <person name="Ma Q."/>
            <person name="Ju M."/>
            <person name="Zhao R."/>
            <person name="Li G."/>
            <person name="Mu C."/>
            <person name="Tian Q."/>
            <person name="Mei H."/>
            <person name="Zhang T."/>
            <person name="Gao T."/>
            <person name="Zhang H."/>
        </authorList>
    </citation>
    <scope>NUCLEOTIDE SEQUENCE</scope>
    <source>
        <strain evidence="3">KEN8</strain>
    </source>
</reference>
<accession>A0AAW2LS86</accession>
<feature type="domain" description="Retrovirus-related Pol polyprotein from transposon TNT 1-94-like beta-barrel" evidence="2">
    <location>
        <begin position="309"/>
        <end position="350"/>
    </location>
</feature>
<dbReference type="Pfam" id="PF22936">
    <property type="entry name" value="Pol_BBD"/>
    <property type="match status" value="1"/>
</dbReference>
<proteinExistence type="predicted"/>
<organism evidence="3">
    <name type="scientific">Sesamum calycinum</name>
    <dbReference type="NCBI Taxonomy" id="2727403"/>
    <lineage>
        <taxon>Eukaryota</taxon>
        <taxon>Viridiplantae</taxon>
        <taxon>Streptophyta</taxon>
        <taxon>Embryophyta</taxon>
        <taxon>Tracheophyta</taxon>
        <taxon>Spermatophyta</taxon>
        <taxon>Magnoliopsida</taxon>
        <taxon>eudicotyledons</taxon>
        <taxon>Gunneridae</taxon>
        <taxon>Pentapetalae</taxon>
        <taxon>asterids</taxon>
        <taxon>lamiids</taxon>
        <taxon>Lamiales</taxon>
        <taxon>Pedaliaceae</taxon>
        <taxon>Sesamum</taxon>
    </lineage>
</organism>
<evidence type="ECO:0000259" key="1">
    <source>
        <dbReference type="Pfam" id="PF13961"/>
    </source>
</evidence>